<reference evidence="1 2" key="1">
    <citation type="journal article" date="2018" name="Front. Plant Sci.">
        <title>Red Clover (Trifolium pratense) and Zigzag Clover (T. medium) - A Picture of Genomic Similarities and Differences.</title>
        <authorList>
            <person name="Dluhosova J."/>
            <person name="Istvanek J."/>
            <person name="Nedelnik J."/>
            <person name="Repkova J."/>
        </authorList>
    </citation>
    <scope>NUCLEOTIDE SEQUENCE [LARGE SCALE GENOMIC DNA]</scope>
    <source>
        <strain evidence="2">cv. 10/8</strain>
        <tissue evidence="1">Leaf</tissue>
    </source>
</reference>
<dbReference type="PRINTS" id="PR00753">
    <property type="entry name" value="ACCSYNTHASE"/>
</dbReference>
<accession>A0A392R2B2</accession>
<proteinExistence type="predicted"/>
<protein>
    <submittedName>
        <fullName evidence="1">1-aminocyclopropane-1-carboxylate synthase</fullName>
    </submittedName>
</protein>
<dbReference type="EMBL" id="LXQA010176191">
    <property type="protein sequence ID" value="MCI29980.1"/>
    <property type="molecule type" value="Genomic_DNA"/>
</dbReference>
<evidence type="ECO:0000313" key="2">
    <source>
        <dbReference type="Proteomes" id="UP000265520"/>
    </source>
</evidence>
<feature type="non-terminal residue" evidence="1">
    <location>
        <position position="51"/>
    </location>
</feature>
<organism evidence="1 2">
    <name type="scientific">Trifolium medium</name>
    <dbReference type="NCBI Taxonomy" id="97028"/>
    <lineage>
        <taxon>Eukaryota</taxon>
        <taxon>Viridiplantae</taxon>
        <taxon>Streptophyta</taxon>
        <taxon>Embryophyta</taxon>
        <taxon>Tracheophyta</taxon>
        <taxon>Spermatophyta</taxon>
        <taxon>Magnoliopsida</taxon>
        <taxon>eudicotyledons</taxon>
        <taxon>Gunneridae</taxon>
        <taxon>Pentapetalae</taxon>
        <taxon>rosids</taxon>
        <taxon>fabids</taxon>
        <taxon>Fabales</taxon>
        <taxon>Fabaceae</taxon>
        <taxon>Papilionoideae</taxon>
        <taxon>50 kb inversion clade</taxon>
        <taxon>NPAAA clade</taxon>
        <taxon>Hologalegina</taxon>
        <taxon>IRL clade</taxon>
        <taxon>Trifolieae</taxon>
        <taxon>Trifolium</taxon>
    </lineage>
</organism>
<dbReference type="Gene3D" id="3.40.640.10">
    <property type="entry name" value="Type I PLP-dependent aspartate aminotransferase-like (Major domain)"/>
    <property type="match status" value="1"/>
</dbReference>
<name>A0A392R2B2_9FABA</name>
<evidence type="ECO:0000313" key="1">
    <source>
        <dbReference type="EMBL" id="MCI29980.1"/>
    </source>
</evidence>
<sequence length="51" mass="5864">MGLAENQLTADLVQNWIMSNPEASICTPEGVYNFKEMVNFQDYHGLPEFRN</sequence>
<keyword evidence="2" id="KW-1185">Reference proteome</keyword>
<dbReference type="Gene3D" id="3.90.1150.10">
    <property type="entry name" value="Aspartate Aminotransferase, domain 1"/>
    <property type="match status" value="1"/>
</dbReference>
<dbReference type="InterPro" id="IPR015421">
    <property type="entry name" value="PyrdxlP-dep_Trfase_major"/>
</dbReference>
<dbReference type="InterPro" id="IPR015422">
    <property type="entry name" value="PyrdxlP-dep_Trfase_small"/>
</dbReference>
<dbReference type="AlphaFoldDB" id="A0A392R2B2"/>
<comment type="caution">
    <text evidence="1">The sequence shown here is derived from an EMBL/GenBank/DDBJ whole genome shotgun (WGS) entry which is preliminary data.</text>
</comment>
<dbReference type="Proteomes" id="UP000265520">
    <property type="component" value="Unassembled WGS sequence"/>
</dbReference>